<sequence>MLTFCKDSLKMKEFSDAIMKTFKTLNYSQKNDIKGLKIQVDQEFVHLLYVETDDLQQLKVYKFNQDRIELFFGSIRTRMGITIIQQSNYCFHNKNSSGCSFDPIDEENEQDVCKFIIDNDCIGSHTTYTFSNFAKQIIVYILGFILHKLTNTFKSLKIHSTEIRNSLDDHFVIFSWQ</sequence>
<dbReference type="OrthoDB" id="10495080at2759"/>
<comment type="caution">
    <text evidence="2">The sequence shown here is derived from an EMBL/GenBank/DDBJ whole genome shotgun (WGS) entry which is preliminary data.</text>
</comment>
<evidence type="ECO:0000313" key="2">
    <source>
        <dbReference type="EMBL" id="KAE9528755.1"/>
    </source>
</evidence>
<proteinExistence type="predicted"/>
<organism evidence="2 3">
    <name type="scientific">Aphis glycines</name>
    <name type="common">Soybean aphid</name>
    <dbReference type="NCBI Taxonomy" id="307491"/>
    <lineage>
        <taxon>Eukaryota</taxon>
        <taxon>Metazoa</taxon>
        <taxon>Ecdysozoa</taxon>
        <taxon>Arthropoda</taxon>
        <taxon>Hexapoda</taxon>
        <taxon>Insecta</taxon>
        <taxon>Pterygota</taxon>
        <taxon>Neoptera</taxon>
        <taxon>Paraneoptera</taxon>
        <taxon>Hemiptera</taxon>
        <taxon>Sternorrhyncha</taxon>
        <taxon>Aphidomorpha</taxon>
        <taxon>Aphidoidea</taxon>
        <taxon>Aphididae</taxon>
        <taxon>Aphidini</taxon>
        <taxon>Aphis</taxon>
        <taxon>Aphis</taxon>
    </lineage>
</organism>
<evidence type="ECO:0000313" key="3">
    <source>
        <dbReference type="Proteomes" id="UP000475862"/>
    </source>
</evidence>
<evidence type="ECO:0000259" key="1">
    <source>
        <dbReference type="Pfam" id="PF21789"/>
    </source>
</evidence>
<dbReference type="AlphaFoldDB" id="A0A6G0TAE3"/>
<feature type="non-terminal residue" evidence="2">
    <location>
        <position position="177"/>
    </location>
</feature>
<dbReference type="Proteomes" id="UP000475862">
    <property type="component" value="Unassembled WGS sequence"/>
</dbReference>
<dbReference type="EMBL" id="VYZN01000048">
    <property type="protein sequence ID" value="KAE9528755.1"/>
    <property type="molecule type" value="Genomic_DNA"/>
</dbReference>
<keyword evidence="3" id="KW-1185">Reference proteome</keyword>
<gene>
    <name evidence="2" type="ORF">AGLY_012330</name>
</gene>
<dbReference type="InterPro" id="IPR048367">
    <property type="entry name" value="TNP-like_RNaseH_C"/>
</dbReference>
<reference evidence="2 3" key="1">
    <citation type="submission" date="2019-08" db="EMBL/GenBank/DDBJ databases">
        <title>The genome of the soybean aphid Biotype 1, its phylome, world population structure and adaptation to the North American continent.</title>
        <authorList>
            <person name="Giordano R."/>
            <person name="Donthu R.K."/>
            <person name="Hernandez A.G."/>
            <person name="Wright C.L."/>
            <person name="Zimin A.V."/>
        </authorList>
    </citation>
    <scope>NUCLEOTIDE SEQUENCE [LARGE SCALE GENOMIC DNA]</scope>
    <source>
        <tissue evidence="2">Whole aphids</tissue>
    </source>
</reference>
<feature type="domain" description="Transposable element P transposase-like RNase H C-terminal" evidence="1">
    <location>
        <begin position="61"/>
        <end position="80"/>
    </location>
</feature>
<accession>A0A6G0TAE3</accession>
<dbReference type="Pfam" id="PF21789">
    <property type="entry name" value="TNP-like_RNaseH_C"/>
    <property type="match status" value="1"/>
</dbReference>
<name>A0A6G0TAE3_APHGL</name>
<protein>
    <recommendedName>
        <fullName evidence="1">Transposable element P transposase-like RNase H C-terminal domain-containing protein</fullName>
    </recommendedName>
</protein>